<dbReference type="Proteomes" id="UP001418444">
    <property type="component" value="Unassembled WGS sequence"/>
</dbReference>
<evidence type="ECO:0000259" key="1">
    <source>
        <dbReference type="Pfam" id="PF13338"/>
    </source>
</evidence>
<dbReference type="Gene3D" id="3.40.960.10">
    <property type="entry name" value="VSR Endonuclease"/>
    <property type="match status" value="1"/>
</dbReference>
<feature type="domain" description="AbiEi antitoxin N-terminal" evidence="1">
    <location>
        <begin position="9"/>
        <end position="52"/>
    </location>
</feature>
<accession>A0ABP7NZ48</accession>
<keyword evidence="3" id="KW-1185">Reference proteome</keyword>
<dbReference type="InterPro" id="IPR011335">
    <property type="entry name" value="Restrct_endonuc-II-like"/>
</dbReference>
<gene>
    <name evidence="2" type="ORF">GCM10022231_14950</name>
</gene>
<organism evidence="2 3">
    <name type="scientific">Gordonia caeni</name>
    <dbReference type="NCBI Taxonomy" id="1007097"/>
    <lineage>
        <taxon>Bacteria</taxon>
        <taxon>Bacillati</taxon>
        <taxon>Actinomycetota</taxon>
        <taxon>Actinomycetes</taxon>
        <taxon>Mycobacteriales</taxon>
        <taxon>Gordoniaceae</taxon>
        <taxon>Gordonia</taxon>
    </lineage>
</organism>
<dbReference type="EMBL" id="BAAAZW010000004">
    <property type="protein sequence ID" value="GAA3956922.1"/>
    <property type="molecule type" value="Genomic_DNA"/>
</dbReference>
<reference evidence="3" key="1">
    <citation type="journal article" date="2019" name="Int. J. Syst. Evol. Microbiol.">
        <title>The Global Catalogue of Microorganisms (GCM) 10K type strain sequencing project: providing services to taxonomists for standard genome sequencing and annotation.</title>
        <authorList>
            <consortium name="The Broad Institute Genomics Platform"/>
            <consortium name="The Broad Institute Genome Sequencing Center for Infectious Disease"/>
            <person name="Wu L."/>
            <person name="Ma J."/>
        </authorList>
    </citation>
    <scope>NUCLEOTIDE SEQUENCE [LARGE SCALE GENOMIC DNA]</scope>
    <source>
        <strain evidence="3">JCM 16923</strain>
    </source>
</reference>
<evidence type="ECO:0000313" key="3">
    <source>
        <dbReference type="Proteomes" id="UP001418444"/>
    </source>
</evidence>
<comment type="caution">
    <text evidence="2">The sequence shown here is derived from an EMBL/GenBank/DDBJ whole genome shotgun (WGS) entry which is preliminary data.</text>
</comment>
<name>A0ABP7NZ48_9ACTN</name>
<dbReference type="InterPro" id="IPR025159">
    <property type="entry name" value="AbiEi_N"/>
</dbReference>
<evidence type="ECO:0000313" key="2">
    <source>
        <dbReference type="EMBL" id="GAA3956922.1"/>
    </source>
</evidence>
<dbReference type="Pfam" id="PF13338">
    <property type="entry name" value="AbiEi_4"/>
    <property type="match status" value="1"/>
</dbReference>
<dbReference type="RefSeq" id="WP_344782231.1">
    <property type="nucleotide sequence ID" value="NZ_BAAAZW010000004.1"/>
</dbReference>
<protein>
    <submittedName>
        <fullName evidence="2">Type IV toxin-antitoxin system AbiEi family antitoxin domain-containing protein</fullName>
    </submittedName>
</protein>
<dbReference type="SUPFAM" id="SSF52980">
    <property type="entry name" value="Restriction endonuclease-like"/>
    <property type="match status" value="1"/>
</dbReference>
<proteinExistence type="predicted"/>
<sequence length="297" mass="32471">MGDVGAVAAELAEHEGIITVERAVGCGLSRGQIQRRLASGAWKPVTRGVYRSASHPYTESAMVRAAVAAHRGVADRTTAAWWHGLLAELPDQLTIAVRSKPTALRWTGGTVKALRRRYHADDVTSVRGLAVTGLPMTVLTAAAALDDGSRLMDRALQSQPVTVADLEASLERNAGIAGFGRARRLVAVAGADTESAAERLFVDLLVAERIGGWELQRKFGPWRLDVAWPEEKVAVEIDGWAFHHRPDQFERDHRKRNALAKAHWIPLGYTWHQLTDDPGGCMREVIDALAERRAESS</sequence>